<gene>
    <name evidence="1" type="ORF">KFK09_019248</name>
    <name evidence="2" type="ORF">KFK09_019251</name>
</gene>
<proteinExistence type="predicted"/>
<sequence length="110" mass="13020">MISWKETCKPKDLGGLDILTIHLLSYAFSCSTIWRFYNSESLLFCWWRAKYTSFWNPKIHCCSVYWKNLAVIAENIKQNMNFNVFENSKLSLLWDPCCSGTFIANRLWDC</sequence>
<dbReference type="OrthoDB" id="683846at2759"/>
<name>A0A8T3AX22_DENNO</name>
<evidence type="ECO:0000313" key="1">
    <source>
        <dbReference type="EMBL" id="KAI0501030.1"/>
    </source>
</evidence>
<evidence type="ECO:0000313" key="3">
    <source>
        <dbReference type="Proteomes" id="UP000829196"/>
    </source>
</evidence>
<protein>
    <submittedName>
        <fullName evidence="2">Uncharacterized protein</fullName>
    </submittedName>
</protein>
<reference evidence="2" key="1">
    <citation type="journal article" date="2022" name="Front. Genet.">
        <title>Chromosome-Scale Assembly of the Dendrobium nobile Genome Provides Insights Into the Molecular Mechanism of the Biosynthesis of the Medicinal Active Ingredient of Dendrobium.</title>
        <authorList>
            <person name="Xu Q."/>
            <person name="Niu S.-C."/>
            <person name="Li K.-L."/>
            <person name="Zheng P.-J."/>
            <person name="Zhang X.-J."/>
            <person name="Jia Y."/>
            <person name="Liu Y."/>
            <person name="Niu Y.-X."/>
            <person name="Yu L.-H."/>
            <person name="Chen D.-F."/>
            <person name="Zhang G.-Q."/>
        </authorList>
    </citation>
    <scope>NUCLEOTIDE SEQUENCE</scope>
    <source>
        <tissue evidence="2">Leaf</tissue>
    </source>
</reference>
<organism evidence="2 3">
    <name type="scientific">Dendrobium nobile</name>
    <name type="common">Orchid</name>
    <dbReference type="NCBI Taxonomy" id="94219"/>
    <lineage>
        <taxon>Eukaryota</taxon>
        <taxon>Viridiplantae</taxon>
        <taxon>Streptophyta</taxon>
        <taxon>Embryophyta</taxon>
        <taxon>Tracheophyta</taxon>
        <taxon>Spermatophyta</taxon>
        <taxon>Magnoliopsida</taxon>
        <taxon>Liliopsida</taxon>
        <taxon>Asparagales</taxon>
        <taxon>Orchidaceae</taxon>
        <taxon>Epidendroideae</taxon>
        <taxon>Malaxideae</taxon>
        <taxon>Dendrobiinae</taxon>
        <taxon>Dendrobium</taxon>
    </lineage>
</organism>
<keyword evidence="3" id="KW-1185">Reference proteome</keyword>
<accession>A0A8T3AX22</accession>
<evidence type="ECO:0000313" key="2">
    <source>
        <dbReference type="EMBL" id="KAI0501033.1"/>
    </source>
</evidence>
<dbReference type="AlphaFoldDB" id="A0A8T3AX22"/>
<comment type="caution">
    <text evidence="2">The sequence shown here is derived from an EMBL/GenBank/DDBJ whole genome shotgun (WGS) entry which is preliminary data.</text>
</comment>
<dbReference type="Proteomes" id="UP000829196">
    <property type="component" value="Unassembled WGS sequence"/>
</dbReference>
<dbReference type="EMBL" id="JAGYWB010000013">
    <property type="protein sequence ID" value="KAI0501030.1"/>
    <property type="molecule type" value="Genomic_DNA"/>
</dbReference>
<dbReference type="EMBL" id="JAGYWB010000013">
    <property type="protein sequence ID" value="KAI0501033.1"/>
    <property type="molecule type" value="Genomic_DNA"/>
</dbReference>